<dbReference type="Proteomes" id="UP001311799">
    <property type="component" value="Unassembled WGS sequence"/>
</dbReference>
<evidence type="ECO:0000256" key="7">
    <source>
        <dbReference type="ARBA" id="ARBA00023136"/>
    </source>
</evidence>
<name>A0AAV9XVE4_9CRYT</name>
<evidence type="ECO:0000313" key="9">
    <source>
        <dbReference type="EMBL" id="KAK6588175.1"/>
    </source>
</evidence>
<feature type="transmembrane region" description="Helical" evidence="8">
    <location>
        <begin position="12"/>
        <end position="37"/>
    </location>
</feature>
<proteinExistence type="inferred from homology"/>
<dbReference type="PANTHER" id="PTHR20772:SF2">
    <property type="entry name" value="PROTEIN FMP42"/>
    <property type="match status" value="1"/>
</dbReference>
<organism evidence="9 10">
    <name type="scientific">Cryptosporidium xiaoi</name>
    <dbReference type="NCBI Taxonomy" id="659607"/>
    <lineage>
        <taxon>Eukaryota</taxon>
        <taxon>Sar</taxon>
        <taxon>Alveolata</taxon>
        <taxon>Apicomplexa</taxon>
        <taxon>Conoidasida</taxon>
        <taxon>Coccidia</taxon>
        <taxon>Eucoccidiorida</taxon>
        <taxon>Eimeriorina</taxon>
        <taxon>Cryptosporidiidae</taxon>
        <taxon>Cryptosporidium</taxon>
    </lineage>
</organism>
<sequence>MQEKPKCNRWLLLSLYFVISFGACGLVGSFTAILPLLRKACVFANFCRCDPTTVAYRGVDCLNPELRNSILFEPLSKNDDCNPLGCDEQNTLHTEAWKMGLSVPLIASPIAGTISDVIGPRALGTIGALFICFGLSIWLLLTSALNILSVGKYLLGLSWLLLGVGRVCISYSIVSVSSLFKMQSLVISILGGLIDAAIVLPMLFGYFQININEKITIGASNYIENRSNRERCFIYMYLVLSVFSLFTLFFTLPTVTFDKLKKTERKLNSTKQFILCENEMMEGGFVKHDLDKVENSNSRENLHLSCPKKKQSRTRSEITNVKVRISSSQNGNEQESTAICNLKASSAIMGGYSVVCSLAKCKYLLRYDKNRSHSSPLNASNCNNDQLNNSSNEISVSSLRSQLLTYEYFTFMALFIFNFWRCSVLVSKSEYIVSSSIISSFPDIELDKKLPQTMNIYNIVMSLGSIFSVVWGAIATKYGVNFMILLITILACLIHSLLILNPILPFWFIYIYFGAFSALRSFIFGSLNCFIGDTFGFSNFARLAGIQAFTCFVFFQAMNRLTSRYFDSINLTMINVYLLIPSMLLILVPIILFFFKKKRKVVN</sequence>
<comment type="subcellular location">
    <subcellularLocation>
        <location evidence="1">Membrane</location>
        <topology evidence="1">Multi-pass membrane protein</topology>
    </subcellularLocation>
</comment>
<keyword evidence="10" id="KW-1185">Reference proteome</keyword>
<keyword evidence="7 8" id="KW-0472">Membrane</keyword>
<dbReference type="PROSITE" id="PS51257">
    <property type="entry name" value="PROKAR_LIPOPROTEIN"/>
    <property type="match status" value="1"/>
</dbReference>
<feature type="transmembrane region" description="Helical" evidence="8">
    <location>
        <begin position="122"/>
        <end position="141"/>
    </location>
</feature>
<evidence type="ECO:0000256" key="1">
    <source>
        <dbReference type="ARBA" id="ARBA00004141"/>
    </source>
</evidence>
<dbReference type="GO" id="GO:0006865">
    <property type="term" value="P:amino acid transport"/>
    <property type="evidence" value="ECO:0007669"/>
    <property type="project" value="UniProtKB-KW"/>
</dbReference>
<dbReference type="PANTHER" id="PTHR20772">
    <property type="entry name" value="PROTEIN FMP42"/>
    <property type="match status" value="1"/>
</dbReference>
<evidence type="ECO:0000256" key="4">
    <source>
        <dbReference type="ARBA" id="ARBA00022692"/>
    </source>
</evidence>
<keyword evidence="3" id="KW-0813">Transport</keyword>
<dbReference type="AlphaFoldDB" id="A0AAV9XVE4"/>
<feature type="transmembrane region" description="Helical" evidence="8">
    <location>
        <begin position="543"/>
        <end position="562"/>
    </location>
</feature>
<gene>
    <name evidence="9" type="ORF">RS030_71049</name>
</gene>
<comment type="similarity">
    <text evidence="2">Belongs to the SLC43A transporter (TC 2.A.1.44) family.</text>
</comment>
<keyword evidence="4 8" id="KW-0812">Transmembrane</keyword>
<feature type="transmembrane region" description="Helical" evidence="8">
    <location>
        <begin position="509"/>
        <end position="531"/>
    </location>
</feature>
<protein>
    <submittedName>
        <fullName evidence="9">Uncharacterized protein</fullName>
    </submittedName>
</protein>
<accession>A0AAV9XVE4</accession>
<feature type="transmembrane region" description="Helical" evidence="8">
    <location>
        <begin position="234"/>
        <end position="257"/>
    </location>
</feature>
<keyword evidence="5" id="KW-0029">Amino-acid transport</keyword>
<dbReference type="EMBL" id="JAWDEY010000035">
    <property type="protein sequence ID" value="KAK6588175.1"/>
    <property type="molecule type" value="Genomic_DNA"/>
</dbReference>
<evidence type="ECO:0000256" key="8">
    <source>
        <dbReference type="SAM" id="Phobius"/>
    </source>
</evidence>
<dbReference type="SUPFAM" id="SSF103473">
    <property type="entry name" value="MFS general substrate transporter"/>
    <property type="match status" value="1"/>
</dbReference>
<reference evidence="9 10" key="1">
    <citation type="submission" date="2023-10" db="EMBL/GenBank/DDBJ databases">
        <title>Comparative genomics analysis reveals potential genetic determinants of host preference in Cryptosporidium xiaoi.</title>
        <authorList>
            <person name="Xiao L."/>
            <person name="Li J."/>
        </authorList>
    </citation>
    <scope>NUCLEOTIDE SEQUENCE [LARGE SCALE GENOMIC DNA]</scope>
    <source>
        <strain evidence="9 10">52996</strain>
    </source>
</reference>
<dbReference type="InterPro" id="IPR036259">
    <property type="entry name" value="MFS_trans_sf"/>
</dbReference>
<evidence type="ECO:0000313" key="10">
    <source>
        <dbReference type="Proteomes" id="UP001311799"/>
    </source>
</evidence>
<evidence type="ECO:0000256" key="3">
    <source>
        <dbReference type="ARBA" id="ARBA00022448"/>
    </source>
</evidence>
<feature type="transmembrane region" description="Helical" evidence="8">
    <location>
        <begin position="482"/>
        <end position="503"/>
    </location>
</feature>
<feature type="transmembrane region" description="Helical" evidence="8">
    <location>
        <begin position="153"/>
        <end position="173"/>
    </location>
</feature>
<feature type="transmembrane region" description="Helical" evidence="8">
    <location>
        <begin position="456"/>
        <end position="475"/>
    </location>
</feature>
<evidence type="ECO:0000256" key="5">
    <source>
        <dbReference type="ARBA" id="ARBA00022970"/>
    </source>
</evidence>
<dbReference type="InterPro" id="IPR052599">
    <property type="entry name" value="SLC43A_AATransporter"/>
</dbReference>
<comment type="caution">
    <text evidence="9">The sequence shown here is derived from an EMBL/GenBank/DDBJ whole genome shotgun (WGS) entry which is preliminary data.</text>
</comment>
<dbReference type="GO" id="GO:0016020">
    <property type="term" value="C:membrane"/>
    <property type="evidence" value="ECO:0007669"/>
    <property type="project" value="UniProtKB-SubCell"/>
</dbReference>
<feature type="transmembrane region" description="Helical" evidence="8">
    <location>
        <begin position="185"/>
        <end position="207"/>
    </location>
</feature>
<evidence type="ECO:0000256" key="6">
    <source>
        <dbReference type="ARBA" id="ARBA00022989"/>
    </source>
</evidence>
<evidence type="ECO:0000256" key="2">
    <source>
        <dbReference type="ARBA" id="ARBA00006595"/>
    </source>
</evidence>
<keyword evidence="6 8" id="KW-1133">Transmembrane helix</keyword>
<feature type="transmembrane region" description="Helical" evidence="8">
    <location>
        <begin position="574"/>
        <end position="595"/>
    </location>
</feature>